<dbReference type="RefSeq" id="WP_203793934.1">
    <property type="nucleotide sequence ID" value="NZ_BAAAQE010000076.1"/>
</dbReference>
<protein>
    <submittedName>
        <fullName evidence="1">Uncharacterized protein</fullName>
    </submittedName>
</protein>
<organism evidence="1 2">
    <name type="scientific">Actinoplanes couchii</name>
    <dbReference type="NCBI Taxonomy" id="403638"/>
    <lineage>
        <taxon>Bacteria</taxon>
        <taxon>Bacillati</taxon>
        <taxon>Actinomycetota</taxon>
        <taxon>Actinomycetes</taxon>
        <taxon>Micromonosporales</taxon>
        <taxon>Micromonosporaceae</taxon>
        <taxon>Actinoplanes</taxon>
    </lineage>
</organism>
<dbReference type="EMBL" id="BOMG01000026">
    <property type="protein sequence ID" value="GID53003.1"/>
    <property type="molecule type" value="Genomic_DNA"/>
</dbReference>
<name>A0ABQ3X3E4_9ACTN</name>
<evidence type="ECO:0000313" key="2">
    <source>
        <dbReference type="Proteomes" id="UP000612282"/>
    </source>
</evidence>
<evidence type="ECO:0000313" key="1">
    <source>
        <dbReference type="EMBL" id="GID53003.1"/>
    </source>
</evidence>
<accession>A0ABQ3X3E4</accession>
<gene>
    <name evidence="1" type="ORF">Aco03nite_014070</name>
</gene>
<sequence>MIPLTSLSLGYDRVDGLLRNAENYRLVHRNAPERPHRLRRWRIRRAR</sequence>
<dbReference type="Proteomes" id="UP000612282">
    <property type="component" value="Unassembled WGS sequence"/>
</dbReference>
<comment type="caution">
    <text evidence="1">The sequence shown here is derived from an EMBL/GenBank/DDBJ whole genome shotgun (WGS) entry which is preliminary data.</text>
</comment>
<reference evidence="1 2" key="1">
    <citation type="submission" date="2021-01" db="EMBL/GenBank/DDBJ databases">
        <title>Whole genome shotgun sequence of Actinoplanes couchii NBRC 106145.</title>
        <authorList>
            <person name="Komaki H."/>
            <person name="Tamura T."/>
        </authorList>
    </citation>
    <scope>NUCLEOTIDE SEQUENCE [LARGE SCALE GENOMIC DNA]</scope>
    <source>
        <strain evidence="1 2">NBRC 106145</strain>
    </source>
</reference>
<keyword evidence="2" id="KW-1185">Reference proteome</keyword>
<proteinExistence type="predicted"/>